<dbReference type="WBParaSite" id="TMUE_1000005929.1">
    <property type="protein sequence ID" value="TMUE_1000005929.1"/>
    <property type="gene ID" value="WBGene00302591"/>
</dbReference>
<dbReference type="Proteomes" id="UP000046395">
    <property type="component" value="Unassembled WGS sequence"/>
</dbReference>
<sequence>MDMDVEETLCDLLRRTEFALQLDESTLPGNEALLLAYVRFIKDEQLMQEFYLQESLALTLRNIIAVVIDGAPSMVGCYRGFVSYLKQVVPEVMTVHCVIHRQHLAAKHLSPRLNESLQYVISAVNRIRSSCLKDRLFRQLCDEKDDEYNRLLLYTEVPWLSRSACLTRFYELFKTVLSFFADEDVSLRDILKLRQADIAYLADLYEKFNAMNLQLQVGNLNLMKTKSVISAFVSKLALYKRNISRGELCQFPKLAELKRCPDPCDQDIEVYSEHLEMLHEELKRRFHDVLSMVVPNWVIDPLASDEDAELHLQEELVELQSNDEFKPRLRQGYAAFWLQKQIPILYPRLSYVVKRLLIAFPSSSLVERCFSVVTDLLTKKRNRLQVVNRGNLRLRVTGIEPDIEKLARLHGRHHTS</sequence>
<dbReference type="STRING" id="70415.A0A5S6QFG3"/>
<dbReference type="InterPro" id="IPR012337">
    <property type="entry name" value="RNaseH-like_sf"/>
</dbReference>
<proteinExistence type="predicted"/>
<protein>
    <submittedName>
        <fullName evidence="2">HAT C-terminal dimerisation domain-containing protein</fullName>
    </submittedName>
</protein>
<name>A0A5S6QFG3_TRIMR</name>
<dbReference type="PANTHER" id="PTHR45913:SF22">
    <property type="entry name" value="SCAN BOX DOMAIN-CONTAINING PROTEIN"/>
    <property type="match status" value="1"/>
</dbReference>
<accession>A0A5S6QFG3</accession>
<organism evidence="1 2">
    <name type="scientific">Trichuris muris</name>
    <name type="common">Mouse whipworm</name>
    <dbReference type="NCBI Taxonomy" id="70415"/>
    <lineage>
        <taxon>Eukaryota</taxon>
        <taxon>Metazoa</taxon>
        <taxon>Ecdysozoa</taxon>
        <taxon>Nematoda</taxon>
        <taxon>Enoplea</taxon>
        <taxon>Dorylaimia</taxon>
        <taxon>Trichinellida</taxon>
        <taxon>Trichuridae</taxon>
        <taxon>Trichuris</taxon>
    </lineage>
</organism>
<evidence type="ECO:0000313" key="1">
    <source>
        <dbReference type="Proteomes" id="UP000046395"/>
    </source>
</evidence>
<keyword evidence="1" id="KW-1185">Reference proteome</keyword>
<dbReference type="AlphaFoldDB" id="A0A5S6QFG3"/>
<dbReference type="SUPFAM" id="SSF53098">
    <property type="entry name" value="Ribonuclease H-like"/>
    <property type="match status" value="1"/>
</dbReference>
<reference evidence="2" key="1">
    <citation type="submission" date="2019-12" db="UniProtKB">
        <authorList>
            <consortium name="WormBaseParasite"/>
        </authorList>
    </citation>
    <scope>IDENTIFICATION</scope>
</reference>
<evidence type="ECO:0000313" key="2">
    <source>
        <dbReference type="WBParaSite" id="TMUE_1000005929.1"/>
    </source>
</evidence>
<dbReference type="PANTHER" id="PTHR45913">
    <property type="entry name" value="EPM2A-INTERACTING PROTEIN 1"/>
    <property type="match status" value="1"/>
</dbReference>